<protein>
    <submittedName>
        <fullName evidence="1">Uncharacterized protein</fullName>
    </submittedName>
</protein>
<accession>A0ABM9MMM1</accession>
<organism evidence="1 2">
    <name type="scientific">Fructobacillus evanidus</name>
    <dbReference type="NCBI Taxonomy" id="3064281"/>
    <lineage>
        <taxon>Bacteria</taxon>
        <taxon>Bacillati</taxon>
        <taxon>Bacillota</taxon>
        <taxon>Bacilli</taxon>
        <taxon>Lactobacillales</taxon>
        <taxon>Lactobacillaceae</taxon>
        <taxon>Fructobacillus</taxon>
    </lineage>
</organism>
<dbReference type="RefSeq" id="WP_338343185.1">
    <property type="nucleotide sequence ID" value="NZ_CAUZLH010000001.1"/>
</dbReference>
<evidence type="ECO:0000313" key="1">
    <source>
        <dbReference type="EMBL" id="CAK1226344.1"/>
    </source>
</evidence>
<keyword evidence="2" id="KW-1185">Reference proteome</keyword>
<dbReference type="Proteomes" id="UP001314166">
    <property type="component" value="Unassembled WGS sequence"/>
</dbReference>
<comment type="caution">
    <text evidence="1">The sequence shown here is derived from an EMBL/GenBank/DDBJ whole genome shotgun (WGS) entry which is preliminary data.</text>
</comment>
<gene>
    <name evidence="1" type="ORF">R55214_HHFBAMCI_00135</name>
</gene>
<dbReference type="EMBL" id="CAUZMB010000001">
    <property type="protein sequence ID" value="CAK1226344.1"/>
    <property type="molecule type" value="Genomic_DNA"/>
</dbReference>
<name>A0ABM9MMM1_9LACO</name>
<evidence type="ECO:0000313" key="2">
    <source>
        <dbReference type="Proteomes" id="UP001314166"/>
    </source>
</evidence>
<sequence>MKKISKEEILEAKKCNGIENLIARLYRIESNLSDEQICSLYLEHKAKDFVKQIRFISVFKDEDTIELNKLLRRGYEIKERINFITGYSYLLEKTLEVH</sequence>
<proteinExistence type="predicted"/>
<reference evidence="1 2" key="1">
    <citation type="submission" date="2023-10" db="EMBL/GenBank/DDBJ databases">
        <authorList>
            <person name="Botero Cardona J."/>
        </authorList>
    </citation>
    <scope>NUCLEOTIDE SEQUENCE [LARGE SCALE GENOMIC DNA]</scope>
    <source>
        <strain evidence="1 2">R-55214</strain>
    </source>
</reference>